<accession>A0A518C896</accession>
<dbReference type="Proteomes" id="UP000318626">
    <property type="component" value="Chromosome"/>
</dbReference>
<evidence type="ECO:0000313" key="2">
    <source>
        <dbReference type="Proteomes" id="UP000318626"/>
    </source>
</evidence>
<protein>
    <submittedName>
        <fullName evidence="1">Uncharacterized protein</fullName>
    </submittedName>
</protein>
<sequence length="240" mass="25765">MYLRKGEYTHPIGEPQIAISKRPIFSGGGVPVAHAVTWAIQGMLLGSGQADLDAQIEALTAAYARQNEDVVLLLSDGVTESQHTLKVRDTRGGVYVTGGPDFPKGDGAEYATRRSFAVQISAEVPVEGALAAVMNFAETLSTSGGGPRYTHVETALGFPIKQKLRQATTYMATQSGTATGYAMYPSVPPPLFGEWNLAQAPRITRRSPQWIGNSTRNFTVSWQYQFESAGPLLGLPHVAP</sequence>
<dbReference type="AlphaFoldDB" id="A0A518C896"/>
<dbReference type="EMBL" id="CP036289">
    <property type="protein sequence ID" value="QDU75430.1"/>
    <property type="molecule type" value="Genomic_DNA"/>
</dbReference>
<organism evidence="1 2">
    <name type="scientific">Bremerella volcania</name>
    <dbReference type="NCBI Taxonomy" id="2527984"/>
    <lineage>
        <taxon>Bacteria</taxon>
        <taxon>Pseudomonadati</taxon>
        <taxon>Planctomycetota</taxon>
        <taxon>Planctomycetia</taxon>
        <taxon>Pirellulales</taxon>
        <taxon>Pirellulaceae</taxon>
        <taxon>Bremerella</taxon>
    </lineage>
</organism>
<keyword evidence="2" id="KW-1185">Reference proteome</keyword>
<gene>
    <name evidence="1" type="ORF">Pan97_24620</name>
</gene>
<proteinExistence type="predicted"/>
<dbReference type="KEGG" id="bvo:Pan97_24620"/>
<name>A0A518C896_9BACT</name>
<dbReference type="OrthoDB" id="257744at2"/>
<evidence type="ECO:0000313" key="1">
    <source>
        <dbReference type="EMBL" id="QDU75430.1"/>
    </source>
</evidence>
<dbReference type="RefSeq" id="WP_144972802.1">
    <property type="nucleotide sequence ID" value="NZ_CP036289.1"/>
</dbReference>
<reference evidence="2" key="1">
    <citation type="submission" date="2019-02" db="EMBL/GenBank/DDBJ databases">
        <title>Deep-cultivation of Planctomycetes and their phenomic and genomic characterization uncovers novel biology.</title>
        <authorList>
            <person name="Wiegand S."/>
            <person name="Jogler M."/>
            <person name="Boedeker C."/>
            <person name="Pinto D."/>
            <person name="Vollmers J."/>
            <person name="Rivas-Marin E."/>
            <person name="Kohn T."/>
            <person name="Peeters S.H."/>
            <person name="Heuer A."/>
            <person name="Rast P."/>
            <person name="Oberbeckmann S."/>
            <person name="Bunk B."/>
            <person name="Jeske O."/>
            <person name="Meyerdierks A."/>
            <person name="Storesund J.E."/>
            <person name="Kallscheuer N."/>
            <person name="Luecker S."/>
            <person name="Lage O.M."/>
            <person name="Pohl T."/>
            <person name="Merkel B.J."/>
            <person name="Hornburger P."/>
            <person name="Mueller R.-W."/>
            <person name="Bruemmer F."/>
            <person name="Labrenz M."/>
            <person name="Spormann A.M."/>
            <person name="Op den Camp H."/>
            <person name="Overmann J."/>
            <person name="Amann R."/>
            <person name="Jetten M.S.M."/>
            <person name="Mascher T."/>
            <person name="Medema M.H."/>
            <person name="Devos D.P."/>
            <person name="Kaster A.-K."/>
            <person name="Ovreas L."/>
            <person name="Rohde M."/>
            <person name="Galperin M.Y."/>
            <person name="Jogler C."/>
        </authorList>
    </citation>
    <scope>NUCLEOTIDE SEQUENCE [LARGE SCALE GENOMIC DNA]</scope>
    <source>
        <strain evidence="2">Pan97</strain>
    </source>
</reference>